<dbReference type="InterPro" id="IPR000352">
    <property type="entry name" value="Pep_chain_release_fac_I"/>
</dbReference>
<dbReference type="PANTHER" id="PTHR43116:SF3">
    <property type="entry name" value="CLASS I PEPTIDE CHAIN RELEASE FACTOR"/>
    <property type="match status" value="1"/>
</dbReference>
<dbReference type="FunFam" id="3.30.160.20:FF:000004">
    <property type="entry name" value="Peptide chain release factor 1"/>
    <property type="match status" value="1"/>
</dbReference>
<dbReference type="AlphaFoldDB" id="A0A252F127"/>
<comment type="subcellular location">
    <subcellularLocation>
        <location evidence="5">Cytoplasm</location>
    </subcellularLocation>
</comment>
<keyword evidence="5" id="KW-0963">Cytoplasm</keyword>
<dbReference type="PROSITE" id="PS00745">
    <property type="entry name" value="RF_PROK_I"/>
    <property type="match status" value="1"/>
</dbReference>
<dbReference type="GO" id="GO:0016149">
    <property type="term" value="F:translation release factor activity, codon specific"/>
    <property type="evidence" value="ECO:0007669"/>
    <property type="project" value="UniProtKB-UniRule"/>
</dbReference>
<protein>
    <recommendedName>
        <fullName evidence="5 6">Peptide chain release factor 2</fullName>
        <shortName evidence="5">RF-2</shortName>
    </recommendedName>
</protein>
<dbReference type="Gene3D" id="3.30.160.20">
    <property type="match status" value="1"/>
</dbReference>
<gene>
    <name evidence="5" type="primary">prfB</name>
    <name evidence="8" type="ORF">CBW42_12680</name>
</gene>
<dbReference type="OrthoDB" id="9806673at2"/>
<keyword evidence="9" id="KW-1185">Reference proteome</keyword>
<keyword evidence="4 5" id="KW-0648">Protein biosynthesis</keyword>
<organism evidence="8 9">
    <name type="scientific">Butyricicoccus porcorum</name>
    <dbReference type="NCBI Taxonomy" id="1945634"/>
    <lineage>
        <taxon>Bacteria</taxon>
        <taxon>Bacillati</taxon>
        <taxon>Bacillota</taxon>
        <taxon>Clostridia</taxon>
        <taxon>Eubacteriales</taxon>
        <taxon>Butyricicoccaceae</taxon>
        <taxon>Butyricicoccus</taxon>
    </lineage>
</organism>
<evidence type="ECO:0000256" key="2">
    <source>
        <dbReference type="ARBA" id="ARBA00010835"/>
    </source>
</evidence>
<evidence type="ECO:0000256" key="3">
    <source>
        <dbReference type="ARBA" id="ARBA00022481"/>
    </source>
</evidence>
<dbReference type="Gene3D" id="1.20.58.410">
    <property type="entry name" value="Release factor"/>
    <property type="match status" value="1"/>
</dbReference>
<comment type="caution">
    <text evidence="8">The sequence shown here is derived from an EMBL/GenBank/DDBJ whole genome shotgun (WGS) entry which is preliminary data.</text>
</comment>
<comment type="PTM">
    <text evidence="5">Methylated by PrmC. Methylation increases the termination efficiency of RF2.</text>
</comment>
<comment type="similarity">
    <text evidence="2 5">Belongs to the prokaryotic/mitochondrial release factor family.</text>
</comment>
<evidence type="ECO:0000256" key="4">
    <source>
        <dbReference type="ARBA" id="ARBA00022917"/>
    </source>
</evidence>
<feature type="domain" description="Prokaryotic-type class I peptide chain release factors" evidence="7">
    <location>
        <begin position="247"/>
        <end position="263"/>
    </location>
</feature>
<dbReference type="PANTHER" id="PTHR43116">
    <property type="entry name" value="PEPTIDE CHAIN RELEASE FACTOR 2"/>
    <property type="match status" value="1"/>
</dbReference>
<dbReference type="SMART" id="SM00937">
    <property type="entry name" value="PCRF"/>
    <property type="match status" value="1"/>
</dbReference>
<name>A0A252F127_9FIRM</name>
<evidence type="ECO:0000256" key="6">
    <source>
        <dbReference type="NCBIfam" id="TIGR00020"/>
    </source>
</evidence>
<dbReference type="Pfam" id="PF00472">
    <property type="entry name" value="RF-1"/>
    <property type="match status" value="1"/>
</dbReference>
<dbReference type="HAMAP" id="MF_00094">
    <property type="entry name" value="Rel_fac_2"/>
    <property type="match status" value="1"/>
</dbReference>
<comment type="function">
    <text evidence="1 5">Peptide chain release factor 2 directs the termination of translation in response to the peptide chain termination codons UGA and UAA.</text>
</comment>
<dbReference type="GO" id="GO:0005737">
    <property type="term" value="C:cytoplasm"/>
    <property type="evidence" value="ECO:0007669"/>
    <property type="project" value="UniProtKB-SubCell"/>
</dbReference>
<dbReference type="Gene3D" id="3.30.70.1660">
    <property type="match status" value="1"/>
</dbReference>
<dbReference type="InterPro" id="IPR005139">
    <property type="entry name" value="PCRF"/>
</dbReference>
<proteinExistence type="inferred from homology"/>
<dbReference type="Pfam" id="PF03462">
    <property type="entry name" value="PCRF"/>
    <property type="match status" value="1"/>
</dbReference>
<dbReference type="SUPFAM" id="SSF75620">
    <property type="entry name" value="Release factor"/>
    <property type="match status" value="1"/>
</dbReference>
<dbReference type="RefSeq" id="WP_087022213.1">
    <property type="nucleotide sequence ID" value="NZ_CP178353.1"/>
</dbReference>
<dbReference type="NCBIfam" id="TIGR00020">
    <property type="entry name" value="prfB"/>
    <property type="match status" value="1"/>
</dbReference>
<reference evidence="8 9" key="1">
    <citation type="submission" date="2017-05" db="EMBL/GenBank/DDBJ databases">
        <title>Butyricicoccus porcorum sp. nov. a butyrate-producing bacterium from the swine intestinal tract.</title>
        <authorList>
            <person name="Trachsel J."/>
            <person name="Humphrey S."/>
            <person name="Allen H.K."/>
        </authorList>
    </citation>
    <scope>NUCLEOTIDE SEQUENCE [LARGE SCALE GENOMIC DNA]</scope>
    <source>
        <strain evidence="8">BB10</strain>
    </source>
</reference>
<accession>A0A252F127</accession>
<evidence type="ECO:0000256" key="5">
    <source>
        <dbReference type="HAMAP-Rule" id="MF_00094"/>
    </source>
</evidence>
<dbReference type="EMBL" id="NHOC01000016">
    <property type="protein sequence ID" value="OUM19514.1"/>
    <property type="molecule type" value="Genomic_DNA"/>
</dbReference>
<evidence type="ECO:0000256" key="1">
    <source>
        <dbReference type="ARBA" id="ARBA00002613"/>
    </source>
</evidence>
<sequence length="375" mass="42664">MALIEFEEYKQKLTALEPAIQELGQAYDLEHTAEEVEELENRASEPGFWDDMEKSQKILQRTKALKDKLEGYQNLCTQQEDLLTLCELAIEAEDESMLDELREGYDALADELDRRKLATLLLGEYDANNAILSFHAGAGGTEAQDWCEMLYRMYTRWTERHGFTYKIMDYLEGDDAGLKSASILIEGENAYGFLKSESGVHRLVRISPFDSSGRRHTSFSAVEVMPEIDDDMEVDIRPEDIDMQVFRSSGAGGQHINKTSSAVRLIHKPTGIVVSCQTERSQFQNRENCMKMLRAKLVEIKEREHLDKISDIKGDQKKIEWGSQIRSYVFMPYTLAKDTRTGFENSNIDAVMDGDIDGFINAYLTAQATGELETK</sequence>
<evidence type="ECO:0000313" key="8">
    <source>
        <dbReference type="EMBL" id="OUM19514.1"/>
    </source>
</evidence>
<evidence type="ECO:0000259" key="7">
    <source>
        <dbReference type="PROSITE" id="PS00745"/>
    </source>
</evidence>
<dbReference type="Proteomes" id="UP000194903">
    <property type="component" value="Unassembled WGS sequence"/>
</dbReference>
<dbReference type="InterPro" id="IPR045853">
    <property type="entry name" value="Pep_chain_release_fac_I_sf"/>
</dbReference>
<dbReference type="InterPro" id="IPR004374">
    <property type="entry name" value="PrfB"/>
</dbReference>
<feature type="modified residue" description="N5-methylglutamine" evidence="5">
    <location>
        <position position="254"/>
    </location>
</feature>
<evidence type="ECO:0000313" key="9">
    <source>
        <dbReference type="Proteomes" id="UP000194903"/>
    </source>
</evidence>
<keyword evidence="3 5" id="KW-0488">Methylation</keyword>